<evidence type="ECO:0000256" key="6">
    <source>
        <dbReference type="ARBA" id="ARBA00022722"/>
    </source>
</evidence>
<dbReference type="Gene3D" id="3.30.1900.20">
    <property type="match status" value="2"/>
</dbReference>
<accession>A0A1M5NZU2</accession>
<evidence type="ECO:0000259" key="13">
    <source>
        <dbReference type="SMART" id="SM00481"/>
    </source>
</evidence>
<dbReference type="Pfam" id="PF02811">
    <property type="entry name" value="PHP"/>
    <property type="match status" value="1"/>
</dbReference>
<dbReference type="CDD" id="cd07435">
    <property type="entry name" value="PHP_PolIIIA_POLC"/>
    <property type="match status" value="1"/>
</dbReference>
<keyword evidence="8 11" id="KW-0269">Exonuclease</keyword>
<evidence type="ECO:0000256" key="10">
    <source>
        <dbReference type="ARBA" id="ARBA00049244"/>
    </source>
</evidence>
<dbReference type="STRING" id="1120995.SAMN02745245_00125"/>
<dbReference type="Gene3D" id="1.10.150.700">
    <property type="entry name" value="PolC, middle finger domain"/>
    <property type="match status" value="1"/>
</dbReference>
<feature type="domain" description="Polymerase/histidinol phosphatase N-terminal" evidence="13">
    <location>
        <begin position="323"/>
        <end position="390"/>
    </location>
</feature>
<evidence type="ECO:0000256" key="11">
    <source>
        <dbReference type="HAMAP-Rule" id="MF_00356"/>
    </source>
</evidence>
<dbReference type="InterPro" id="IPR006308">
    <property type="entry name" value="Pol_III_a_PolC-type_gram_pos"/>
</dbReference>
<comment type="catalytic activity">
    <reaction evidence="10 11">
        <text>DNA(n) + a 2'-deoxyribonucleoside 5'-triphosphate = DNA(n+1) + diphosphate</text>
        <dbReference type="Rhea" id="RHEA:22508"/>
        <dbReference type="Rhea" id="RHEA-COMP:17339"/>
        <dbReference type="Rhea" id="RHEA-COMP:17340"/>
        <dbReference type="ChEBI" id="CHEBI:33019"/>
        <dbReference type="ChEBI" id="CHEBI:61560"/>
        <dbReference type="ChEBI" id="CHEBI:173112"/>
        <dbReference type="EC" id="2.7.7.7"/>
    </reaction>
</comment>
<keyword evidence="2 11" id="KW-0963">Cytoplasm</keyword>
<dbReference type="Gene3D" id="1.10.150.870">
    <property type="match status" value="1"/>
</dbReference>
<dbReference type="InterPro" id="IPR044923">
    <property type="entry name" value="PolC_middle_finger_sf"/>
</dbReference>
<dbReference type="InterPro" id="IPR036397">
    <property type="entry name" value="RNaseH_sf"/>
</dbReference>
<organism evidence="14 15">
    <name type="scientific">Anaerosphaera aminiphila DSM 21120</name>
    <dbReference type="NCBI Taxonomy" id="1120995"/>
    <lineage>
        <taxon>Bacteria</taxon>
        <taxon>Bacillati</taxon>
        <taxon>Bacillota</taxon>
        <taxon>Tissierellia</taxon>
        <taxon>Tissierellales</taxon>
        <taxon>Peptoniphilaceae</taxon>
        <taxon>Anaerosphaera</taxon>
    </lineage>
</organism>
<dbReference type="InterPro" id="IPR004013">
    <property type="entry name" value="PHP_dom"/>
</dbReference>
<dbReference type="InterPro" id="IPR012337">
    <property type="entry name" value="RNaseH-like_sf"/>
</dbReference>
<evidence type="ECO:0000313" key="14">
    <source>
        <dbReference type="EMBL" id="SHG94987.1"/>
    </source>
</evidence>
<comment type="function">
    <text evidence="1 11">Required for replicative DNA synthesis. This DNA polymerase also exhibits 3' to 5' exonuclease activity.</text>
</comment>
<dbReference type="NCBIfam" id="NF001688">
    <property type="entry name" value="PRK00448.1"/>
    <property type="match status" value="1"/>
</dbReference>
<dbReference type="GO" id="GO:0003887">
    <property type="term" value="F:DNA-directed DNA polymerase activity"/>
    <property type="evidence" value="ECO:0007669"/>
    <property type="project" value="UniProtKB-UniRule"/>
</dbReference>
<keyword evidence="7 11" id="KW-0378">Hydrolase</keyword>
<dbReference type="NCBIfam" id="TIGR00573">
    <property type="entry name" value="dnaq"/>
    <property type="match status" value="1"/>
</dbReference>
<dbReference type="GO" id="GO:0008408">
    <property type="term" value="F:3'-5' exonuclease activity"/>
    <property type="evidence" value="ECO:0007669"/>
    <property type="project" value="UniProtKB-UniRule"/>
</dbReference>
<evidence type="ECO:0000313" key="15">
    <source>
        <dbReference type="Proteomes" id="UP000184032"/>
    </source>
</evidence>
<evidence type="ECO:0000256" key="8">
    <source>
        <dbReference type="ARBA" id="ARBA00022839"/>
    </source>
</evidence>
<proteinExistence type="inferred from homology"/>
<evidence type="ECO:0000256" key="5">
    <source>
        <dbReference type="ARBA" id="ARBA00022705"/>
    </source>
</evidence>
<dbReference type="SUPFAM" id="SSF53098">
    <property type="entry name" value="Ribonuclease H-like"/>
    <property type="match status" value="1"/>
</dbReference>
<dbReference type="PANTHER" id="PTHR32294">
    <property type="entry name" value="DNA POLYMERASE III SUBUNIT ALPHA"/>
    <property type="match status" value="1"/>
</dbReference>
<dbReference type="SMART" id="SM00479">
    <property type="entry name" value="EXOIII"/>
    <property type="match status" value="1"/>
</dbReference>
<dbReference type="GO" id="GO:0006261">
    <property type="term" value="P:DNA-templated DNA replication"/>
    <property type="evidence" value="ECO:0007669"/>
    <property type="project" value="UniProtKB-UniRule"/>
</dbReference>
<dbReference type="Pfam" id="PF07733">
    <property type="entry name" value="DNA_pol3_alpha"/>
    <property type="match status" value="2"/>
</dbReference>
<dbReference type="InterPro" id="IPR013520">
    <property type="entry name" value="Ribonucl_H"/>
</dbReference>
<dbReference type="OrthoDB" id="9804290at2"/>
<dbReference type="Proteomes" id="UP000184032">
    <property type="component" value="Unassembled WGS sequence"/>
</dbReference>
<dbReference type="Gene3D" id="3.30.420.10">
    <property type="entry name" value="Ribonuclease H-like superfamily/Ribonuclease H"/>
    <property type="match status" value="1"/>
</dbReference>
<comment type="subcellular location">
    <subcellularLocation>
        <location evidence="11">Cytoplasm</location>
    </subcellularLocation>
</comment>
<dbReference type="Gene3D" id="3.20.20.140">
    <property type="entry name" value="Metal-dependent hydrolases"/>
    <property type="match status" value="2"/>
</dbReference>
<dbReference type="InterPro" id="IPR006054">
    <property type="entry name" value="DnaQ"/>
</dbReference>
<feature type="domain" description="Exonuclease" evidence="12">
    <location>
        <begin position="409"/>
        <end position="574"/>
    </location>
</feature>
<dbReference type="CDD" id="cd06127">
    <property type="entry name" value="DEDDh"/>
    <property type="match status" value="1"/>
</dbReference>
<keyword evidence="6 11" id="KW-0540">Nuclease</keyword>
<comment type="similarity">
    <text evidence="11">Belongs to the DNA polymerase type-C family. PolC subfamily.</text>
</comment>
<evidence type="ECO:0000256" key="4">
    <source>
        <dbReference type="ARBA" id="ARBA00022695"/>
    </source>
</evidence>
<protein>
    <recommendedName>
        <fullName evidence="11">DNA polymerase III PolC-type</fullName>
        <shortName evidence="11">PolIII</shortName>
        <ecNumber evidence="11">2.7.7.7</ecNumber>
    </recommendedName>
</protein>
<evidence type="ECO:0000256" key="7">
    <source>
        <dbReference type="ARBA" id="ARBA00022801"/>
    </source>
</evidence>
<dbReference type="NCBIfam" id="TIGR01405">
    <property type="entry name" value="polC_Gram_pos"/>
    <property type="match status" value="1"/>
</dbReference>
<dbReference type="SMART" id="SM00481">
    <property type="entry name" value="POLIIIAc"/>
    <property type="match status" value="1"/>
</dbReference>
<dbReference type="GO" id="GO:0003677">
    <property type="term" value="F:DNA binding"/>
    <property type="evidence" value="ECO:0007669"/>
    <property type="project" value="UniProtKB-UniRule"/>
</dbReference>
<keyword evidence="3 11" id="KW-0808">Transferase</keyword>
<dbReference type="InterPro" id="IPR029460">
    <property type="entry name" value="DNAPol_HHH"/>
</dbReference>
<dbReference type="RefSeq" id="WP_083529011.1">
    <property type="nucleotide sequence ID" value="NZ_FQXI01000001.1"/>
</dbReference>
<keyword evidence="4 11" id="KW-0548">Nucleotidyltransferase</keyword>
<dbReference type="Pfam" id="PF00929">
    <property type="entry name" value="RNase_T"/>
    <property type="match status" value="1"/>
</dbReference>
<gene>
    <name evidence="11" type="primary">polC</name>
    <name evidence="14" type="ORF">SAMN02745245_00125</name>
</gene>
<dbReference type="InterPro" id="IPR004805">
    <property type="entry name" value="DnaE2/DnaE/PolC"/>
</dbReference>
<reference evidence="14 15" key="1">
    <citation type="submission" date="2016-11" db="EMBL/GenBank/DDBJ databases">
        <authorList>
            <person name="Jaros S."/>
            <person name="Januszkiewicz K."/>
            <person name="Wedrychowicz H."/>
        </authorList>
    </citation>
    <scope>NUCLEOTIDE SEQUENCE [LARGE SCALE GENOMIC DNA]</scope>
    <source>
        <strain evidence="14 15">DSM 21120</strain>
    </source>
</reference>
<keyword evidence="5 11" id="KW-0235">DNA replication</keyword>
<evidence type="ECO:0000256" key="2">
    <source>
        <dbReference type="ARBA" id="ARBA00022490"/>
    </source>
</evidence>
<evidence type="ECO:0000256" key="3">
    <source>
        <dbReference type="ARBA" id="ARBA00022679"/>
    </source>
</evidence>
<name>A0A1M5NZU2_9FIRM</name>
<dbReference type="InterPro" id="IPR011708">
    <property type="entry name" value="DNA_pol3_alpha_NTPase_dom"/>
</dbReference>
<dbReference type="Pfam" id="PF14579">
    <property type="entry name" value="HHH_6"/>
    <property type="match status" value="1"/>
</dbReference>
<dbReference type="Gene3D" id="2.40.50.140">
    <property type="entry name" value="Nucleic acid-binding proteins"/>
    <property type="match status" value="1"/>
</dbReference>
<dbReference type="Pfam" id="PF17657">
    <property type="entry name" value="DNA_pol3_finger"/>
    <property type="match status" value="1"/>
</dbReference>
<keyword evidence="9 11" id="KW-0239">DNA-directed DNA polymerase</keyword>
<dbReference type="Gene3D" id="6.10.140.1510">
    <property type="match status" value="1"/>
</dbReference>
<dbReference type="EC" id="2.7.7.7" evidence="11"/>
<evidence type="ECO:0000256" key="1">
    <source>
        <dbReference type="ARBA" id="ARBA00003452"/>
    </source>
</evidence>
<dbReference type="EMBL" id="FQXI01000001">
    <property type="protein sequence ID" value="SHG94987.1"/>
    <property type="molecule type" value="Genomic_DNA"/>
</dbReference>
<dbReference type="InterPro" id="IPR003141">
    <property type="entry name" value="Pol/His_phosphatase_N"/>
</dbReference>
<keyword evidence="15" id="KW-1185">Reference proteome</keyword>
<evidence type="ECO:0000256" key="9">
    <source>
        <dbReference type="ARBA" id="ARBA00022932"/>
    </source>
</evidence>
<evidence type="ECO:0000259" key="12">
    <source>
        <dbReference type="SMART" id="SM00479"/>
    </source>
</evidence>
<dbReference type="HAMAP" id="MF_00356">
    <property type="entry name" value="DNApol_PolC"/>
    <property type="match status" value="1"/>
</dbReference>
<dbReference type="CDD" id="cd04484">
    <property type="entry name" value="polC_OBF"/>
    <property type="match status" value="1"/>
</dbReference>
<dbReference type="PANTHER" id="PTHR32294:SF5">
    <property type="entry name" value="DNA POLYMERASE III POLC-TYPE"/>
    <property type="match status" value="1"/>
</dbReference>
<dbReference type="GO" id="GO:0005737">
    <property type="term" value="C:cytoplasm"/>
    <property type="evidence" value="ECO:0007669"/>
    <property type="project" value="UniProtKB-SubCell"/>
</dbReference>
<sequence length="1425" mass="161183">MISFNELLEKLNIDEVTLKGKQIKIESIFLDDKNMELFINLVLFEKISEKEKEILINSMKAYFKGLNVQILFKEDFLKYSDEIELINSEIIKYNPSSKVWIDSMEIILNKENNVIEIIAPNESIYFSMQQNGLKDTLKTSLKYFGNYEVVFKLHETSLERNNENMKDFVSNFENEEKNICKDIEVFNNNAPIKTTSKSNSEAGNYSFGRMDLGEVINLSELNLNITKATVKVDIFNIDIRELKNSKFLLIFSITDYTSSYIAKLFISSKKVTELLDNIQVGDNVFITGNIQYDNYSKSENIMIKYIEKSERVVRTDNSDVKRVELKLHSKMSTMNGVTSFDELAKRAKYWNMNSIAITDTADVQGFPEAMEAGEKYGLKILYGLDANFVDDEEQILKHYNENSNNNTDTFVVFDIETTGLSVRVDAITEIGAVKIEKGQIIDRYSQLVNPVIPIPQKVVELTGISNAFVASEPKIDIVIREFHDFCKDSILVAHNATFDMSFITRDMDKYGLNSDFPVIDTLPLARAVVKGTKRFNLGTLSKKLGVTLINAHRAVNDAEATAEIFLKMLEMSKKSGVENIKDINNLSKEIDSSMLFESSVSVLVKNEIGLKNLYKLVSESHMNNFNRVAKVPRSLLNKYREGLIIGSGNSSSELYKSIFNLESEEIIKEKAKYYDYIEIQPVENNLNYIADNMVGNYDVLRDINKKLYSIGRELDIPVVATGDVYYLDEKDDILRRIILNGRTGRPFGNAKIPQSLYFKTTAEMLEEFSYLGRDESYEVVVENSNLISNLCEDIKPIPDGTYSPVIEGSDSDLRNMCYKKAHEIYGDELPKIVSDRLERELNSIIDHGYAVLYIIAQKLVKKSNDDGYLVGSRGSVGSSFAATMSSITEVNPLPPHYVCPKCKHSEFITDLSVGSGVDLPDKRCPECDSEMIKDGHNIPFEVFLGFNGDKEPDIDLNFAGEYQPVAHKYTEELFGEGYVFRAGTIGTVAEKTAYGFVKKYFEDSFVPNIEVERLAKGCIGVKRTTGQHPGGVMICPKDKEIFDFTPIQYPADDESSGVITTHFDYNFIHGKILKLDILGHDGPTIIKMLEDFTGINSKIIPLDDPETLTLFSSPNALHLDESIFSTKTGTLGIPEFGTSFVIQMLIETKPKSFAELVRISGLSHGTDVWTNNAQDLVREGRAELSTVISTREDIMLYLIEAGADNKMAFDTMEKVRKGKGLTQEQKDIMKTLDLPSWYIDSCEKIKYMFPKAHAVAYVMLSFRIAYFKLNYPLAYYATYFSIKLSDFDGELIMKGIESIKEKIEEINNTTEKLTAKDKGQIIVLEMVLEMYARGYEFEPVNIYESEASNFTIKDSKILMPLRALVGLGDSVAQNIVAERTNGEFLSIEDLILRTKATKTVIAILEENNLLSKLPKSNQLSLFNIL</sequence>
<dbReference type="InterPro" id="IPR040982">
    <property type="entry name" value="DNA_pol3_finger"/>
</dbReference>
<dbReference type="FunFam" id="3.30.420.10:FF:000045">
    <property type="entry name" value="3'-5' exonuclease DinG"/>
    <property type="match status" value="1"/>
</dbReference>
<dbReference type="InterPro" id="IPR012340">
    <property type="entry name" value="NA-bd_OB-fold"/>
</dbReference>